<dbReference type="InterPro" id="IPR020806">
    <property type="entry name" value="PKS_PP-bd"/>
</dbReference>
<evidence type="ECO:0000313" key="5">
    <source>
        <dbReference type="EMBL" id="KAJ1968306.1"/>
    </source>
</evidence>
<proteinExistence type="predicted"/>
<dbReference type="SUPFAM" id="SSF52777">
    <property type="entry name" value="CoA-dependent acyltransferases"/>
    <property type="match status" value="1"/>
</dbReference>
<gene>
    <name evidence="5" type="ORF">H4R34_006289</name>
</gene>
<dbReference type="SMART" id="SM00823">
    <property type="entry name" value="PKS_PP"/>
    <property type="match status" value="1"/>
</dbReference>
<dbReference type="EMBL" id="JANBQB010002153">
    <property type="protein sequence ID" value="KAJ1968306.1"/>
    <property type="molecule type" value="Genomic_DNA"/>
</dbReference>
<dbReference type="GO" id="GO:0031177">
    <property type="term" value="F:phosphopantetheine binding"/>
    <property type="evidence" value="ECO:0007669"/>
    <property type="project" value="InterPro"/>
</dbReference>
<dbReference type="SUPFAM" id="SSF47336">
    <property type="entry name" value="ACP-like"/>
    <property type="match status" value="1"/>
</dbReference>
<sequence length="319" mass="34956">AALEASTAHLAAAIVIQRKLVLYVSPDTVDPHALKSALAQMLPKYMVPDHVDALASLPLTKVGKVDRKALAARPLPSLAPKPLPLAEPVSETFAVLQQMLAGILAVDAASIHPQHTFFELGGDSISAVQFMLKGKAKGWQFPVTMLFEGSSLAALEQHIHTSALDRSSTPLPTSEPVATFDQWTTLGVDGSGLDQLYAQACQELSVPRTDVFDVLPTSSLQEEFVVSTVKDPSAYMMQFAFTVPGALDIDRYQQCWTRLFQRHPILRTKFLLLDEDQCGQTTVQVVLNDADYEWTTGECTETDLTAFAENYIVQDRRRG</sequence>
<dbReference type="InterPro" id="IPR023213">
    <property type="entry name" value="CAT-like_dom_sf"/>
</dbReference>
<dbReference type="GO" id="GO:0005737">
    <property type="term" value="C:cytoplasm"/>
    <property type="evidence" value="ECO:0007669"/>
    <property type="project" value="TreeGrafter"/>
</dbReference>
<dbReference type="GO" id="GO:0044550">
    <property type="term" value="P:secondary metabolite biosynthetic process"/>
    <property type="evidence" value="ECO:0007669"/>
    <property type="project" value="TreeGrafter"/>
</dbReference>
<dbReference type="InterPro" id="IPR009081">
    <property type="entry name" value="PP-bd_ACP"/>
</dbReference>
<dbReference type="Gene3D" id="1.10.1200.10">
    <property type="entry name" value="ACP-like"/>
    <property type="match status" value="1"/>
</dbReference>
<feature type="domain" description="Carrier" evidence="4">
    <location>
        <begin position="87"/>
        <end position="163"/>
    </location>
</feature>
<dbReference type="PANTHER" id="PTHR45527:SF1">
    <property type="entry name" value="FATTY ACID SYNTHASE"/>
    <property type="match status" value="1"/>
</dbReference>
<reference evidence="5" key="1">
    <citation type="submission" date="2022-07" db="EMBL/GenBank/DDBJ databases">
        <title>Phylogenomic reconstructions and comparative analyses of Kickxellomycotina fungi.</title>
        <authorList>
            <person name="Reynolds N.K."/>
            <person name="Stajich J.E."/>
            <person name="Barry K."/>
            <person name="Grigoriev I.V."/>
            <person name="Crous P."/>
            <person name="Smith M.E."/>
        </authorList>
    </citation>
    <scope>NUCLEOTIDE SEQUENCE</scope>
    <source>
        <strain evidence="5">RSA 567</strain>
    </source>
</reference>
<keyword evidence="3" id="KW-0436">Ligase</keyword>
<evidence type="ECO:0000259" key="4">
    <source>
        <dbReference type="PROSITE" id="PS50075"/>
    </source>
</evidence>
<dbReference type="GO" id="GO:0043041">
    <property type="term" value="P:amino acid activation for nonribosomal peptide biosynthetic process"/>
    <property type="evidence" value="ECO:0007669"/>
    <property type="project" value="TreeGrafter"/>
</dbReference>
<feature type="non-terminal residue" evidence="5">
    <location>
        <position position="319"/>
    </location>
</feature>
<dbReference type="InterPro" id="IPR045851">
    <property type="entry name" value="AMP-bd_C_sf"/>
</dbReference>
<dbReference type="InterPro" id="IPR001242">
    <property type="entry name" value="Condensation_dom"/>
</dbReference>
<keyword evidence="2" id="KW-0597">Phosphoprotein</keyword>
<dbReference type="GO" id="GO:0016874">
    <property type="term" value="F:ligase activity"/>
    <property type="evidence" value="ECO:0007669"/>
    <property type="project" value="UniProtKB-KW"/>
</dbReference>
<evidence type="ECO:0000256" key="2">
    <source>
        <dbReference type="ARBA" id="ARBA00022553"/>
    </source>
</evidence>
<dbReference type="SMART" id="SM01294">
    <property type="entry name" value="PKS_PP_betabranch"/>
    <property type="match status" value="1"/>
</dbReference>
<organism evidence="5 6">
    <name type="scientific">Dimargaris verticillata</name>
    <dbReference type="NCBI Taxonomy" id="2761393"/>
    <lineage>
        <taxon>Eukaryota</taxon>
        <taxon>Fungi</taxon>
        <taxon>Fungi incertae sedis</taxon>
        <taxon>Zoopagomycota</taxon>
        <taxon>Kickxellomycotina</taxon>
        <taxon>Dimargaritomycetes</taxon>
        <taxon>Dimargaritales</taxon>
        <taxon>Dimargaritaceae</taxon>
        <taxon>Dimargaris</taxon>
    </lineage>
</organism>
<dbReference type="Pfam" id="PF00550">
    <property type="entry name" value="PP-binding"/>
    <property type="match status" value="1"/>
</dbReference>
<dbReference type="AlphaFoldDB" id="A0A9W8AZ98"/>
<evidence type="ECO:0000256" key="3">
    <source>
        <dbReference type="ARBA" id="ARBA00022598"/>
    </source>
</evidence>
<accession>A0A9W8AZ98</accession>
<keyword evidence="6" id="KW-1185">Reference proteome</keyword>
<protein>
    <recommendedName>
        <fullName evidence="4">Carrier domain-containing protein</fullName>
    </recommendedName>
</protein>
<dbReference type="SUPFAM" id="SSF56801">
    <property type="entry name" value="Acetyl-CoA synthetase-like"/>
    <property type="match status" value="1"/>
</dbReference>
<dbReference type="PROSITE" id="PS50075">
    <property type="entry name" value="CARRIER"/>
    <property type="match status" value="1"/>
</dbReference>
<dbReference type="InterPro" id="IPR036736">
    <property type="entry name" value="ACP-like_sf"/>
</dbReference>
<dbReference type="OrthoDB" id="416786at2759"/>
<dbReference type="Gene3D" id="3.30.300.30">
    <property type="match status" value="1"/>
</dbReference>
<dbReference type="Proteomes" id="UP001151582">
    <property type="component" value="Unassembled WGS sequence"/>
</dbReference>
<keyword evidence="1" id="KW-0596">Phosphopantetheine</keyword>
<comment type="caution">
    <text evidence="5">The sequence shown here is derived from an EMBL/GenBank/DDBJ whole genome shotgun (WGS) entry which is preliminary data.</text>
</comment>
<feature type="non-terminal residue" evidence="5">
    <location>
        <position position="1"/>
    </location>
</feature>
<name>A0A9W8AZ98_9FUNG</name>
<evidence type="ECO:0000313" key="6">
    <source>
        <dbReference type="Proteomes" id="UP001151582"/>
    </source>
</evidence>
<dbReference type="Pfam" id="PF00668">
    <property type="entry name" value="Condensation"/>
    <property type="match status" value="1"/>
</dbReference>
<evidence type="ECO:0000256" key="1">
    <source>
        <dbReference type="ARBA" id="ARBA00022450"/>
    </source>
</evidence>
<dbReference type="Gene3D" id="3.30.559.10">
    <property type="entry name" value="Chloramphenicol acetyltransferase-like domain"/>
    <property type="match status" value="1"/>
</dbReference>
<dbReference type="PANTHER" id="PTHR45527">
    <property type="entry name" value="NONRIBOSOMAL PEPTIDE SYNTHETASE"/>
    <property type="match status" value="1"/>
</dbReference>